<feature type="transmembrane region" description="Helical" evidence="7">
    <location>
        <begin position="178"/>
        <end position="195"/>
    </location>
</feature>
<evidence type="ECO:0000256" key="3">
    <source>
        <dbReference type="ARBA" id="ARBA00022692"/>
    </source>
</evidence>
<dbReference type="HOGENOM" id="CLU_023644_0_0_1"/>
<evidence type="ECO:0000256" key="6">
    <source>
        <dbReference type="SAM" id="MobiDB-lite"/>
    </source>
</evidence>
<evidence type="ECO:0000256" key="4">
    <source>
        <dbReference type="ARBA" id="ARBA00022989"/>
    </source>
</evidence>
<dbReference type="PANTHER" id="PTHR31618:SF1">
    <property type="entry name" value="EF-HAND DOMAIN-CONTAINING PROTEIN"/>
    <property type="match status" value="1"/>
</dbReference>
<name>I3EE47_NEMP3</name>
<proteinExistence type="inferred from homology"/>
<dbReference type="EMBL" id="GL870882">
    <property type="protein sequence ID" value="EIJ87494.1"/>
    <property type="molecule type" value="Genomic_DNA"/>
</dbReference>
<dbReference type="VEuPathDB" id="MicrosporidiaDB:NEQG_02375"/>
<evidence type="ECO:0000313" key="9">
    <source>
        <dbReference type="EMBL" id="EIJ87494.1"/>
    </source>
</evidence>
<protein>
    <recommendedName>
        <fullName evidence="8">Mechanosensitive ion channel MscS domain-containing protein</fullName>
    </recommendedName>
</protein>
<feature type="region of interest" description="Disordered" evidence="6">
    <location>
        <begin position="249"/>
        <end position="271"/>
    </location>
</feature>
<evidence type="ECO:0000256" key="2">
    <source>
        <dbReference type="ARBA" id="ARBA00008017"/>
    </source>
</evidence>
<feature type="transmembrane region" description="Helical" evidence="7">
    <location>
        <begin position="95"/>
        <end position="118"/>
    </location>
</feature>
<evidence type="ECO:0000256" key="7">
    <source>
        <dbReference type="SAM" id="Phobius"/>
    </source>
</evidence>
<organism evidence="9 10">
    <name type="scientific">Nematocida parisii (strain ERTm3)</name>
    <name type="common">Nematode killer fungus</name>
    <dbReference type="NCBI Taxonomy" id="935791"/>
    <lineage>
        <taxon>Eukaryota</taxon>
        <taxon>Fungi</taxon>
        <taxon>Fungi incertae sedis</taxon>
        <taxon>Microsporidia</taxon>
        <taxon>Nematocida</taxon>
    </lineage>
</organism>
<dbReference type="AlphaFoldDB" id="I3EE47"/>
<dbReference type="GO" id="GO:0008381">
    <property type="term" value="F:mechanosensitive monoatomic ion channel activity"/>
    <property type="evidence" value="ECO:0007669"/>
    <property type="project" value="TreeGrafter"/>
</dbReference>
<keyword evidence="4 7" id="KW-1133">Transmembrane helix</keyword>
<feature type="transmembrane region" description="Helical" evidence="7">
    <location>
        <begin position="438"/>
        <end position="466"/>
    </location>
</feature>
<feature type="transmembrane region" description="Helical" evidence="7">
    <location>
        <begin position="55"/>
        <end position="75"/>
    </location>
</feature>
<dbReference type="InterPro" id="IPR010920">
    <property type="entry name" value="LSM_dom_sf"/>
</dbReference>
<dbReference type="InterPro" id="IPR006685">
    <property type="entry name" value="MscS_channel_2nd"/>
</dbReference>
<dbReference type="OMA" id="GSRYIHM"/>
<comment type="subcellular location">
    <subcellularLocation>
        <location evidence="1">Membrane</location>
        <topology evidence="1">Multi-pass membrane protein</topology>
    </subcellularLocation>
</comment>
<keyword evidence="10" id="KW-1185">Reference proteome</keyword>
<dbReference type="SUPFAM" id="SSF50182">
    <property type="entry name" value="Sm-like ribonucleoproteins"/>
    <property type="match status" value="1"/>
</dbReference>
<dbReference type="PANTHER" id="PTHR31618">
    <property type="entry name" value="MECHANOSENSITIVE ION CHANNEL PROTEIN 5"/>
    <property type="match status" value="1"/>
</dbReference>
<dbReference type="GO" id="GO:0006820">
    <property type="term" value="P:monoatomic anion transport"/>
    <property type="evidence" value="ECO:0007669"/>
    <property type="project" value="TreeGrafter"/>
</dbReference>
<feature type="domain" description="Mechanosensitive ion channel MscS" evidence="8">
    <location>
        <begin position="452"/>
        <end position="523"/>
    </location>
</feature>
<feature type="transmembrane region" description="Helical" evidence="7">
    <location>
        <begin position="404"/>
        <end position="426"/>
    </location>
</feature>
<dbReference type="OrthoDB" id="544685at2759"/>
<evidence type="ECO:0000259" key="8">
    <source>
        <dbReference type="Pfam" id="PF00924"/>
    </source>
</evidence>
<feature type="transmembrane region" description="Helical" evidence="7">
    <location>
        <begin position="130"/>
        <end position="158"/>
    </location>
</feature>
<dbReference type="InterPro" id="IPR023408">
    <property type="entry name" value="MscS_beta-dom_sf"/>
</dbReference>
<dbReference type="Gene3D" id="2.30.30.60">
    <property type="match status" value="1"/>
</dbReference>
<accession>I3EE47</accession>
<comment type="similarity">
    <text evidence="2">Belongs to the MscS (TC 1.A.23) family.</text>
</comment>
<keyword evidence="5 7" id="KW-0472">Membrane</keyword>
<dbReference type="Proteomes" id="UP000002872">
    <property type="component" value="Unassembled WGS sequence"/>
</dbReference>
<dbReference type="GO" id="GO:0005886">
    <property type="term" value="C:plasma membrane"/>
    <property type="evidence" value="ECO:0007669"/>
    <property type="project" value="TreeGrafter"/>
</dbReference>
<dbReference type="Pfam" id="PF00924">
    <property type="entry name" value="MS_channel_2nd"/>
    <property type="match status" value="1"/>
</dbReference>
<keyword evidence="3 7" id="KW-0812">Transmembrane</keyword>
<dbReference type="InParanoid" id="I3EE47"/>
<reference evidence="9" key="1">
    <citation type="submission" date="2011-01" db="EMBL/GenBank/DDBJ databases">
        <title>The Genome Sequence of Nematocida parisii strain ERTm3.</title>
        <authorList>
            <consortium name="The Broad Institute Genome Sequencing Platform"/>
            <consortium name="The Broad Institute Genome Sequencing Center for Infectious Disease"/>
            <person name="Cuomo C."/>
            <person name="Troemel E."/>
            <person name="Young S.K."/>
            <person name="Zeng Q."/>
            <person name="Gargeya S."/>
            <person name="Fitzgerald M."/>
            <person name="Haas B."/>
            <person name="Abouelleil A."/>
            <person name="Alvarado L."/>
            <person name="Arachchi H.M."/>
            <person name="Berlin A."/>
            <person name="Chapman S.B."/>
            <person name="Gearin G."/>
            <person name="Goldberg J."/>
            <person name="Griggs A."/>
            <person name="Gujja S."/>
            <person name="Hansen M."/>
            <person name="Heiman D."/>
            <person name="Howarth C."/>
            <person name="Larimer J."/>
            <person name="Lui A."/>
            <person name="MacDonald P.J.P."/>
            <person name="McCowen C."/>
            <person name="Montmayeur A."/>
            <person name="Murphy C."/>
            <person name="Neiman D."/>
            <person name="Pearson M."/>
            <person name="Priest M."/>
            <person name="Roberts A."/>
            <person name="Saif S."/>
            <person name="Shea T."/>
            <person name="Sisk P."/>
            <person name="Stolte C."/>
            <person name="Sykes S."/>
            <person name="Wortman J."/>
            <person name="Nusbaum C."/>
            <person name="Birren B."/>
        </authorList>
    </citation>
    <scope>NUCLEOTIDE SEQUENCE</scope>
    <source>
        <strain evidence="9">ERTm3</strain>
    </source>
</reference>
<evidence type="ECO:0000256" key="1">
    <source>
        <dbReference type="ARBA" id="ARBA00004141"/>
    </source>
</evidence>
<dbReference type="InterPro" id="IPR016688">
    <property type="entry name" value="MscS-like_plants/fungi"/>
</dbReference>
<feature type="region of interest" description="Disordered" evidence="6">
    <location>
        <begin position="1"/>
        <end position="24"/>
    </location>
</feature>
<evidence type="ECO:0000256" key="5">
    <source>
        <dbReference type="ARBA" id="ARBA00023136"/>
    </source>
</evidence>
<evidence type="ECO:0000313" key="10">
    <source>
        <dbReference type="Proteomes" id="UP000002872"/>
    </source>
</evidence>
<gene>
    <name evidence="9" type="ORF">NEQG_02375</name>
</gene>
<sequence length="635" mass="73404">MSEEESHDTSHSTSVESACEEKDVEQQEVDIKKTKVYHTFSMGSKFFYMLKEVPILYFIGIIISFILYAVQYVIVCVNIDVDITIYSNEKPFPWALSKILTLISACILSCTAIDGLLYYTSGYLMEKVNFLTLTMFYTNSVSTLLSWIILIFGSVVYLKLAEVDYKIKPSHSVGVEQSLTTCCLALLIVLCKNIFVKKVRMGFNHTNYLMRIQRCLIEHQFIKTLELVKKRIKGQKSGKKKRYWMFSQPAQEREGSEEDTPNPTEEHNEEMDAEKYFKPKSFSMALSDTSTDIKQKMIIFKEFERVMNTKIYHMEKGLGASTDIKQESLKRAEKIAMWLGADKKKFQVRHLKKYVDSDYVDNITSVLGLSETQILTEKDIAALIERTKREKYAVKKSLVQMDKALLRVSHFITGAIFLFAVIALLAPTISANDVVKGVFGTFFGLGFIFQTSVKNAIDSVIFLFIVHPYDIGDRIRVEIDKEELNMVVSELNVFSTVFYEWNGSKIYIPNHVLLQKAIVNVRRSGLMAENIVFQVAFDTVPEKIQHLKSEVTKFIKKHPKDFSPYFMFNYHAIEDANKLHLKVYLQHATNWQNYEAYLQRKAKFIMFLKQAINEQKIEYFLPIQRLEIVASKTVH</sequence>